<gene>
    <name evidence="2" type="ORF">AB8B22_03055</name>
    <name evidence="1" type="ORF">AB8B22_08690</name>
</gene>
<evidence type="ECO:0000313" key="1">
    <source>
        <dbReference type="EMBL" id="XDU66481.1"/>
    </source>
</evidence>
<dbReference type="EMBL" id="CP165644">
    <property type="protein sequence ID" value="XDU67412.1"/>
    <property type="molecule type" value="Genomic_DNA"/>
</dbReference>
<proteinExistence type="predicted"/>
<evidence type="ECO:0000313" key="2">
    <source>
        <dbReference type="EMBL" id="XDU67412.1"/>
    </source>
</evidence>
<dbReference type="Pfam" id="PF04404">
    <property type="entry name" value="ERF"/>
    <property type="match status" value="1"/>
</dbReference>
<protein>
    <submittedName>
        <fullName evidence="1">ERF family protein</fullName>
    </submittedName>
</protein>
<name>A0AB39VGE4_9FUSO</name>
<reference evidence="1" key="1">
    <citation type="submission" date="2024-07" db="EMBL/GenBank/DDBJ databases">
        <authorList>
            <person name="Li X.-J."/>
            <person name="Wang X."/>
        </authorList>
    </citation>
    <scope>NUCLEOTIDE SEQUENCE</scope>
    <source>
        <strain evidence="1">HSP-334</strain>
    </source>
</reference>
<dbReference type="EMBL" id="CP165644">
    <property type="protein sequence ID" value="XDU66481.1"/>
    <property type="molecule type" value="Genomic_DNA"/>
</dbReference>
<dbReference type="KEGG" id="lrug:AB8B22_08690"/>
<sequence length="196" mass="22985">MNIYEKIQQARVELQKSGLKKSGHNKFAGFDYFELKDFLPRVNTIFSELKLFSKFDLTENEGILTIINSENLEEKETFVTPIAKIETKGQNVLQQIGSTHTYLKRYCYYNALEIIANDDFESTIDKEEYEKAIKAINTFHQFFERELSDFLLINNAKQIADLEPFQVIKFKKFMHKKAKNDSELAKKIKKFSEKGE</sequence>
<dbReference type="KEGG" id="lrug:AB8B22_03055"/>
<accession>A0AB39VGE4</accession>
<dbReference type="InterPro" id="IPR007499">
    <property type="entry name" value="ERF_bacteria_virus"/>
</dbReference>
<dbReference type="RefSeq" id="WP_369710822.1">
    <property type="nucleotide sequence ID" value="NZ_CP165644.1"/>
</dbReference>
<dbReference type="AlphaFoldDB" id="A0AB39VGE4"/>
<organism evidence="1">
    <name type="scientific">Leptotrichia rugosa</name>
    <dbReference type="NCBI Taxonomy" id="3239302"/>
    <lineage>
        <taxon>Bacteria</taxon>
        <taxon>Fusobacteriati</taxon>
        <taxon>Fusobacteriota</taxon>
        <taxon>Fusobacteriia</taxon>
        <taxon>Fusobacteriales</taxon>
        <taxon>Leptotrichiaceae</taxon>
        <taxon>Leptotrichia</taxon>
    </lineage>
</organism>